<accession>A0A098DMN6</accession>
<comment type="pathway">
    <text evidence="5">Amino-acid biosynthesis; L-proline biosynthesis; L-glutamate 5-semialdehyde from L-ornithine: step 1/1.</text>
</comment>
<dbReference type="EnsemblFungi" id="CEF79725">
    <property type="protein sequence ID" value="CEF79725"/>
    <property type="gene ID" value="FGRRES_04673"/>
</dbReference>
<dbReference type="PANTHER" id="PTHR11986">
    <property type="entry name" value="AMINOTRANSFERASE CLASS III"/>
    <property type="match status" value="1"/>
</dbReference>
<dbReference type="InterPro" id="IPR050103">
    <property type="entry name" value="Class-III_PLP-dep_AT"/>
</dbReference>
<proteinExistence type="inferred from homology"/>
<evidence type="ECO:0000256" key="1">
    <source>
        <dbReference type="ARBA" id="ARBA00001933"/>
    </source>
</evidence>
<organism evidence="6">
    <name type="scientific">Gibberella zeae (strain ATCC MYA-4620 / CBS 123657 / FGSC 9075 / NRRL 31084 / PH-1)</name>
    <name type="common">Wheat head blight fungus</name>
    <name type="synonym">Fusarium graminearum</name>
    <dbReference type="NCBI Taxonomy" id="229533"/>
    <lineage>
        <taxon>Eukaryota</taxon>
        <taxon>Fungi</taxon>
        <taxon>Dikarya</taxon>
        <taxon>Ascomycota</taxon>
        <taxon>Pezizomycotina</taxon>
        <taxon>Sordariomycetes</taxon>
        <taxon>Hypocreomycetidae</taxon>
        <taxon>Hypocreales</taxon>
        <taxon>Nectriaceae</taxon>
        <taxon>Fusarium</taxon>
    </lineage>
</organism>
<dbReference type="PANTHER" id="PTHR11986:SF18">
    <property type="entry name" value="ORNITHINE AMINOTRANSFERASE, MITOCHONDRIAL"/>
    <property type="match status" value="1"/>
</dbReference>
<evidence type="ECO:0000313" key="6">
    <source>
        <dbReference type="EnsemblFungi" id="CEF79725"/>
    </source>
</evidence>
<dbReference type="Pfam" id="PF00202">
    <property type="entry name" value="Aminotran_3"/>
    <property type="match status" value="1"/>
</dbReference>
<dbReference type="InterPro" id="IPR005814">
    <property type="entry name" value="Aminotrans_3"/>
</dbReference>
<dbReference type="InterPro" id="IPR015422">
    <property type="entry name" value="PyrdxlP-dep_Trfase_small"/>
</dbReference>
<dbReference type="HOGENOM" id="CLU_016922_10_3_1"/>
<reference evidence="6" key="1">
    <citation type="journal article" date="2007" name="Science">
        <title>The Fusarium graminearum genome reveals a link between localized polymorphism and pathogen specialization.</title>
        <authorList>
            <person name="Cuomo C.A."/>
            <person name="Gueldener U."/>
            <person name="Xu J.-R."/>
            <person name="Trail F."/>
            <person name="Turgeon B.G."/>
            <person name="Di Pietro A."/>
            <person name="Walton J.D."/>
            <person name="Ma L.-J."/>
            <person name="Baker S.E."/>
            <person name="Rep M."/>
            <person name="Adam G."/>
            <person name="Antoniw J."/>
            <person name="Baldwin T."/>
            <person name="Calvo S.E."/>
            <person name="Chang Y.-L."/>
            <person name="DeCaprio D."/>
            <person name="Gale L.R."/>
            <person name="Gnerre S."/>
            <person name="Goswami R.S."/>
            <person name="Hammond-Kosack K."/>
            <person name="Harris L.J."/>
            <person name="Hilburn K."/>
            <person name="Kennell J.C."/>
            <person name="Kroken S."/>
            <person name="Magnuson J.K."/>
            <person name="Mannhaupt G."/>
            <person name="Mauceli E.W."/>
            <person name="Mewes H.-W."/>
            <person name="Mitterbauer R."/>
            <person name="Muehlbauer G."/>
            <person name="Muensterkoetter M."/>
            <person name="Nelson D."/>
            <person name="O'Donnell K."/>
            <person name="Ouellet T."/>
            <person name="Qi W."/>
            <person name="Quesneville H."/>
            <person name="Roncero M.I.G."/>
            <person name="Seong K.-Y."/>
            <person name="Tetko I.V."/>
            <person name="Urban M."/>
            <person name="Waalwijk C."/>
            <person name="Ward T.J."/>
            <person name="Yao J."/>
            <person name="Birren B.W."/>
            <person name="Kistler H.C."/>
        </authorList>
    </citation>
    <scope>NUCLEOTIDE SEQUENCE [LARGE SCALE GENOMIC DNA]</scope>
    <source>
        <strain evidence="6">PH-1 / ATCC MYA-4620 / FGSC 9075 / NRRL 31084</strain>
    </source>
</reference>
<comment type="similarity">
    <text evidence="2 4">Belongs to the class-III pyridoxal-phosphate-dependent aminotransferase family.</text>
</comment>
<dbReference type="RefSeq" id="XP_011320893.1">
    <property type="nucleotide sequence ID" value="XM_011322591.1"/>
</dbReference>
<accession>I1RL87</accession>
<dbReference type="GO" id="GO:0042802">
    <property type="term" value="F:identical protein binding"/>
    <property type="evidence" value="ECO:0007669"/>
    <property type="project" value="TreeGrafter"/>
</dbReference>
<keyword evidence="3 4" id="KW-0663">Pyridoxal phosphate</keyword>
<gene>
    <name evidence="6" type="primary">FG04673.1</name>
</gene>
<dbReference type="GO" id="GO:0010121">
    <property type="term" value="P:L-arginine catabolic process to proline via ornithine"/>
    <property type="evidence" value="ECO:0007669"/>
    <property type="project" value="TreeGrafter"/>
</dbReference>
<dbReference type="GO" id="GO:0055129">
    <property type="term" value="P:L-proline biosynthetic process"/>
    <property type="evidence" value="ECO:0007669"/>
    <property type="project" value="UniProtKB-UniPathway"/>
</dbReference>
<dbReference type="KEGG" id="fgr:FGSG_04673"/>
<dbReference type="GO" id="GO:0004587">
    <property type="term" value="F:ornithine aminotransferase activity"/>
    <property type="evidence" value="ECO:0007669"/>
    <property type="project" value="UniProtKB-EC"/>
</dbReference>
<reference evidence="6" key="2">
    <citation type="journal article" date="2010" name="Nature">
        <title>Comparative genomics reveals mobile pathogenicity chromosomes in Fusarium.</title>
        <authorList>
            <person name="Ma L.J."/>
            <person name="van der Does H.C."/>
            <person name="Borkovich K.A."/>
            <person name="Coleman J.J."/>
            <person name="Daboussi M.J."/>
            <person name="Di Pietro A."/>
            <person name="Dufresne M."/>
            <person name="Freitag M."/>
            <person name="Grabherr M."/>
            <person name="Henrissat B."/>
            <person name="Houterman P.M."/>
            <person name="Kang S."/>
            <person name="Shim W.B."/>
            <person name="Woloshuk C."/>
            <person name="Xie X."/>
            <person name="Xu J.R."/>
            <person name="Antoniw J."/>
            <person name="Baker S.E."/>
            <person name="Bluhm B.H."/>
            <person name="Breakspear A."/>
            <person name="Brown D.W."/>
            <person name="Butchko R.A."/>
            <person name="Chapman S."/>
            <person name="Coulson R."/>
            <person name="Coutinho P.M."/>
            <person name="Danchin E.G."/>
            <person name="Diener A."/>
            <person name="Gale L.R."/>
            <person name="Gardiner D.M."/>
            <person name="Goff S."/>
            <person name="Hammond-Kosack K.E."/>
            <person name="Hilburn K."/>
            <person name="Hua-Van A."/>
            <person name="Jonkers W."/>
            <person name="Kazan K."/>
            <person name="Kodira C.D."/>
            <person name="Koehrsen M."/>
            <person name="Kumar L."/>
            <person name="Lee Y.H."/>
            <person name="Li L."/>
            <person name="Manners J.M."/>
            <person name="Miranda-Saavedra D."/>
            <person name="Mukherjee M."/>
            <person name="Park G."/>
            <person name="Park J."/>
            <person name="Park S.Y."/>
            <person name="Proctor R.H."/>
            <person name="Regev A."/>
            <person name="Ruiz-Roldan M.C."/>
            <person name="Sain D."/>
            <person name="Sakthikumar S."/>
            <person name="Sykes S."/>
            <person name="Schwartz D.C."/>
            <person name="Turgeon B.G."/>
            <person name="Wapinski I."/>
            <person name="Yoder O."/>
            <person name="Young S."/>
            <person name="Zeng Q."/>
            <person name="Zhou S."/>
            <person name="Galagan J."/>
            <person name="Cuomo C.A."/>
            <person name="Kistler H.C."/>
            <person name="Rep M."/>
        </authorList>
    </citation>
    <scope>GENOME REANNOTATION</scope>
    <source>
        <strain evidence="6">PH-1 / ATCC MYA-4620 / FGSC 9075 / NRRL 31084</strain>
    </source>
</reference>
<comment type="catalytic activity">
    <reaction evidence="5">
        <text>a 2-oxocarboxylate + L-ornithine = L-glutamate 5-semialdehyde + an L-alpha-amino acid</text>
        <dbReference type="Rhea" id="RHEA:13877"/>
        <dbReference type="ChEBI" id="CHEBI:35179"/>
        <dbReference type="ChEBI" id="CHEBI:46911"/>
        <dbReference type="ChEBI" id="CHEBI:58066"/>
        <dbReference type="ChEBI" id="CHEBI:59869"/>
        <dbReference type="EC" id="2.6.1.13"/>
    </reaction>
</comment>
<keyword evidence="5" id="KW-0808">Transferase</keyword>
<dbReference type="EC" id="2.6.1.13" evidence="5"/>
<dbReference type="GO" id="GO:0019544">
    <property type="term" value="P:L-arginine catabolic process to L-glutamate"/>
    <property type="evidence" value="ECO:0007669"/>
    <property type="project" value="TreeGrafter"/>
</dbReference>
<name>I1RL87_GIBZE</name>
<dbReference type="EMBL" id="HG970333">
    <property type="status" value="NOT_ANNOTATED_CDS"/>
    <property type="molecule type" value="Genomic_DNA"/>
</dbReference>
<dbReference type="InterPro" id="IPR015421">
    <property type="entry name" value="PyrdxlP-dep_Trfase_major"/>
</dbReference>
<protein>
    <recommendedName>
        <fullName evidence="5">Ornithine aminotransferase</fullName>
        <ecNumber evidence="5">2.6.1.13</ecNumber>
    </recommendedName>
</protein>
<evidence type="ECO:0000256" key="4">
    <source>
        <dbReference type="RuleBase" id="RU003560"/>
    </source>
</evidence>
<dbReference type="Gene3D" id="3.40.640.10">
    <property type="entry name" value="Type I PLP-dependent aspartate aminotransferase-like (Major domain)"/>
    <property type="match status" value="1"/>
</dbReference>
<dbReference type="UniPathway" id="UPA00098">
    <property type="reaction ID" value="UER00358"/>
</dbReference>
<dbReference type="AlphaFoldDB" id="I1RL87"/>
<dbReference type="GO" id="GO:0030170">
    <property type="term" value="F:pyridoxal phosphate binding"/>
    <property type="evidence" value="ECO:0007669"/>
    <property type="project" value="InterPro"/>
</dbReference>
<dbReference type="GO" id="GO:0005737">
    <property type="term" value="C:cytoplasm"/>
    <property type="evidence" value="ECO:0007669"/>
    <property type="project" value="TreeGrafter"/>
</dbReference>
<sequence>MPAAKLQMEGEVLSERTQALLQKEKTYSAGGFGPLPGFIVSAKGSTLTHGHSQSGSLQPNNYQGSYKRHPNMFVTSPNFQLKNTDQKAFQTNIAVQDSRWPILAETLCQKLGYDKVASMCSGAEAADAAVKIARKWGIERKGIEASELLVLGCSENYHGLSSGIWPIMTPGCGQQEYGITSTNVINFNPETGDSLRYGHVEDFEQVIAKHHKRIAAIMMEPIHGGLRTFQEEIEFATSVRKLCKEHNILFIADEVRMGSGKTGKFLCSQWLDCEKPDIVVLGKSISGGAFPASYILGYDDTMTLIRPNQSASTYAMGPAANAATLAALSLYQDDKIINRARVIEEKWLKLTSTWSYPFIQYCTARGGDIVILLNEGLGGVTARRLARLAYQRGVLVYPQKPRVRCSIALTVTDEELDRGFGILITVMDDISSYGDIPGSTHAVDDVDAGF</sequence>
<dbReference type="OrthoDB" id="10261433at2759"/>
<evidence type="ECO:0000256" key="5">
    <source>
        <dbReference type="RuleBase" id="RU365036"/>
    </source>
</evidence>
<dbReference type="Gene3D" id="3.90.1150.10">
    <property type="entry name" value="Aspartate Aminotransferase, domain 1"/>
    <property type="match status" value="1"/>
</dbReference>
<reference evidence="6" key="3">
    <citation type="submission" date="2017-01" db="UniProtKB">
        <authorList>
            <consortium name="EnsemblFungi"/>
        </authorList>
    </citation>
    <scope>IDENTIFICATION</scope>
    <source>
        <strain evidence="6">PH-1 / ATCC MYA-4620 / FGSC 9075 / NRRL 31084</strain>
    </source>
</reference>
<dbReference type="SUPFAM" id="SSF53383">
    <property type="entry name" value="PLP-dependent transferases"/>
    <property type="match status" value="1"/>
</dbReference>
<dbReference type="InterPro" id="IPR015424">
    <property type="entry name" value="PyrdxlP-dep_Trfase"/>
</dbReference>
<evidence type="ECO:0000256" key="3">
    <source>
        <dbReference type="ARBA" id="ARBA00022898"/>
    </source>
</evidence>
<evidence type="ECO:0000256" key="2">
    <source>
        <dbReference type="ARBA" id="ARBA00008954"/>
    </source>
</evidence>
<comment type="cofactor">
    <cofactor evidence="1 5">
        <name>pyridoxal 5'-phosphate</name>
        <dbReference type="ChEBI" id="CHEBI:597326"/>
    </cofactor>
</comment>
<keyword evidence="5" id="KW-0032">Aminotransferase</keyword>